<gene>
    <name evidence="1" type="ORF">SLEP1_g22559</name>
</gene>
<sequence length="33" mass="3576">MEPLWVSVPVGNGGNGGNATREKFLQDSCHLYV</sequence>
<proteinExistence type="predicted"/>
<dbReference type="AlphaFoldDB" id="A0AAV5JIT7"/>
<evidence type="ECO:0000313" key="2">
    <source>
        <dbReference type="Proteomes" id="UP001054252"/>
    </source>
</evidence>
<name>A0AAV5JIT7_9ROSI</name>
<dbReference type="Proteomes" id="UP001054252">
    <property type="component" value="Unassembled WGS sequence"/>
</dbReference>
<evidence type="ECO:0000313" key="1">
    <source>
        <dbReference type="EMBL" id="GKV11294.1"/>
    </source>
</evidence>
<keyword evidence="2" id="KW-1185">Reference proteome</keyword>
<dbReference type="EMBL" id="BPVZ01000034">
    <property type="protein sequence ID" value="GKV11294.1"/>
    <property type="molecule type" value="Genomic_DNA"/>
</dbReference>
<organism evidence="1 2">
    <name type="scientific">Rubroshorea leprosula</name>
    <dbReference type="NCBI Taxonomy" id="152421"/>
    <lineage>
        <taxon>Eukaryota</taxon>
        <taxon>Viridiplantae</taxon>
        <taxon>Streptophyta</taxon>
        <taxon>Embryophyta</taxon>
        <taxon>Tracheophyta</taxon>
        <taxon>Spermatophyta</taxon>
        <taxon>Magnoliopsida</taxon>
        <taxon>eudicotyledons</taxon>
        <taxon>Gunneridae</taxon>
        <taxon>Pentapetalae</taxon>
        <taxon>rosids</taxon>
        <taxon>malvids</taxon>
        <taxon>Malvales</taxon>
        <taxon>Dipterocarpaceae</taxon>
        <taxon>Rubroshorea</taxon>
    </lineage>
</organism>
<reference evidence="1 2" key="1">
    <citation type="journal article" date="2021" name="Commun. Biol.">
        <title>The genome of Shorea leprosula (Dipterocarpaceae) highlights the ecological relevance of drought in aseasonal tropical rainforests.</title>
        <authorList>
            <person name="Ng K.K.S."/>
            <person name="Kobayashi M.J."/>
            <person name="Fawcett J.A."/>
            <person name="Hatakeyama M."/>
            <person name="Paape T."/>
            <person name="Ng C.H."/>
            <person name="Ang C.C."/>
            <person name="Tnah L.H."/>
            <person name="Lee C.T."/>
            <person name="Nishiyama T."/>
            <person name="Sese J."/>
            <person name="O'Brien M.J."/>
            <person name="Copetti D."/>
            <person name="Mohd Noor M.I."/>
            <person name="Ong R.C."/>
            <person name="Putra M."/>
            <person name="Sireger I.Z."/>
            <person name="Indrioko S."/>
            <person name="Kosugi Y."/>
            <person name="Izuno A."/>
            <person name="Isagi Y."/>
            <person name="Lee S.L."/>
            <person name="Shimizu K.K."/>
        </authorList>
    </citation>
    <scope>NUCLEOTIDE SEQUENCE [LARGE SCALE GENOMIC DNA]</scope>
    <source>
        <strain evidence="1">214</strain>
    </source>
</reference>
<accession>A0AAV5JIT7</accession>
<comment type="caution">
    <text evidence="1">The sequence shown here is derived from an EMBL/GenBank/DDBJ whole genome shotgun (WGS) entry which is preliminary data.</text>
</comment>
<protein>
    <submittedName>
        <fullName evidence="1">Uncharacterized protein</fullName>
    </submittedName>
</protein>